<dbReference type="EMBL" id="BJTG01000005">
    <property type="protein sequence ID" value="GEJ57556.1"/>
    <property type="molecule type" value="Genomic_DNA"/>
</dbReference>
<evidence type="ECO:0000256" key="1">
    <source>
        <dbReference type="PIRSR" id="PIRSR606823-2"/>
    </source>
</evidence>
<organism evidence="5 6">
    <name type="scientific">Anaeromyxobacter diazotrophicus</name>
    <dbReference type="NCBI Taxonomy" id="2590199"/>
    <lineage>
        <taxon>Bacteria</taxon>
        <taxon>Pseudomonadati</taxon>
        <taxon>Myxococcota</taxon>
        <taxon>Myxococcia</taxon>
        <taxon>Myxococcales</taxon>
        <taxon>Cystobacterineae</taxon>
        <taxon>Anaeromyxobacteraceae</taxon>
        <taxon>Anaeromyxobacter</taxon>
    </lineage>
</organism>
<gene>
    <name evidence="5" type="ORF">AMYX_22970</name>
</gene>
<dbReference type="InterPro" id="IPR006823">
    <property type="entry name" value="Ceramidase_alk"/>
</dbReference>
<accession>A0A7I9VMC4</accession>
<comment type="catalytic activity">
    <reaction evidence="2">
        <text>an N-acylsphing-4-enine + H2O = sphing-4-enine + a fatty acid</text>
        <dbReference type="Rhea" id="RHEA:20856"/>
        <dbReference type="ChEBI" id="CHEBI:15377"/>
        <dbReference type="ChEBI" id="CHEBI:28868"/>
        <dbReference type="ChEBI" id="CHEBI:52639"/>
        <dbReference type="ChEBI" id="CHEBI:57756"/>
        <dbReference type="EC" id="3.5.1.23"/>
    </reaction>
</comment>
<dbReference type="AlphaFoldDB" id="A0A7I9VMC4"/>
<dbReference type="PANTHER" id="PTHR12670">
    <property type="entry name" value="CERAMIDASE"/>
    <property type="match status" value="1"/>
</dbReference>
<evidence type="ECO:0000313" key="5">
    <source>
        <dbReference type="EMBL" id="GEJ57556.1"/>
    </source>
</evidence>
<feature type="domain" description="Neutral/alkaline non-lysosomal ceramidase N-terminal" evidence="4">
    <location>
        <begin position="70"/>
        <end position="254"/>
    </location>
</feature>
<name>A0A7I9VMC4_9BACT</name>
<dbReference type="GO" id="GO:0042759">
    <property type="term" value="P:long-chain fatty acid biosynthetic process"/>
    <property type="evidence" value="ECO:0007669"/>
    <property type="project" value="TreeGrafter"/>
</dbReference>
<keyword evidence="2" id="KW-0378">Hydrolase</keyword>
<keyword evidence="2" id="KW-0746">Sphingolipid metabolism</keyword>
<keyword evidence="1" id="KW-0862">Zinc</keyword>
<protein>
    <recommendedName>
        <fullName evidence="2">Neutral ceramidase</fullName>
        <ecNumber evidence="2">3.5.1.23</ecNumber>
    </recommendedName>
</protein>
<dbReference type="GO" id="GO:0046512">
    <property type="term" value="P:sphingosine biosynthetic process"/>
    <property type="evidence" value="ECO:0007669"/>
    <property type="project" value="TreeGrafter"/>
</dbReference>
<feature type="binding site" evidence="1">
    <location>
        <position position="237"/>
    </location>
    <ligand>
        <name>Zn(2+)</name>
        <dbReference type="ChEBI" id="CHEBI:29105"/>
    </ligand>
</feature>
<dbReference type="GO" id="GO:0046514">
    <property type="term" value="P:ceramide catabolic process"/>
    <property type="evidence" value="ECO:0007669"/>
    <property type="project" value="InterPro"/>
</dbReference>
<feature type="compositionally biased region" description="Polar residues" evidence="3">
    <location>
        <begin position="477"/>
        <end position="486"/>
    </location>
</feature>
<feature type="compositionally biased region" description="Pro residues" evidence="3">
    <location>
        <begin position="451"/>
        <end position="465"/>
    </location>
</feature>
<reference evidence="6" key="1">
    <citation type="journal article" date="2020" name="Appl. Environ. Microbiol.">
        <title>Diazotrophic Anaeromyxobacter Isolates from Soils.</title>
        <authorList>
            <person name="Masuda Y."/>
            <person name="Yamanaka H."/>
            <person name="Xu Z.X."/>
            <person name="Shiratori Y."/>
            <person name="Aono T."/>
            <person name="Amachi S."/>
            <person name="Senoo K."/>
            <person name="Itoh H."/>
        </authorList>
    </citation>
    <scope>NUCLEOTIDE SEQUENCE [LARGE SCALE GENOMIC DNA]</scope>
    <source>
        <strain evidence="6">R267</strain>
    </source>
</reference>
<keyword evidence="1" id="KW-0479">Metal-binding</keyword>
<feature type="binding site" evidence="1">
    <location>
        <position position="141"/>
    </location>
    <ligand>
        <name>Zn(2+)</name>
        <dbReference type="ChEBI" id="CHEBI:29105"/>
    </ligand>
</feature>
<keyword evidence="2" id="KW-0443">Lipid metabolism</keyword>
<evidence type="ECO:0000256" key="3">
    <source>
        <dbReference type="SAM" id="MobiDB-lite"/>
    </source>
</evidence>
<sequence>MAGAQYNDRVLKKLLTALAVLVALLGAAYGLGSLRWRPTFRAGPLRLETVARGAGPLLAGAAVAPLTPPHPVPVAGFARLKWMQEGQRDPVAVRALALREPGCTVVLVSAEILLVPGQLERAVERRVRDLKLDHLVVAATHTHAGPGGFWKDPLGERLATGPYDAAVFDHLVERTEAAIRGAVKALEPAYFSVARAQLPELARNRAGGSEVDGHLVSVRLTALAGHEVAQVVLYPAHATLLGLDNRLVSGDWPGALMRADAAPLLFFQGALGDQTTRLPPRTPGRPEAYAEALRAHVDDLDPSLADPWPALAVATATAVLPPADLGASPPALRRILQNLFYDWLPDRASLTAVRLGPLTLVAVPGEPVAEVGRRWREAAGEGAEVLALAGDYLGYVETSERMAEASGETVRTYYGPELADRLTGAVKLAAEAVRDPKPPPPEAPALVPVPAAKPPASPAPNPPAAAPASAAKAAAQKRTTGAPASSQDRKPRTPAVAAKTSEPPAAR</sequence>
<evidence type="ECO:0000256" key="2">
    <source>
        <dbReference type="RuleBase" id="RU366019"/>
    </source>
</evidence>
<dbReference type="EC" id="3.5.1.23" evidence="2"/>
<dbReference type="GO" id="GO:0046872">
    <property type="term" value="F:metal ion binding"/>
    <property type="evidence" value="ECO:0007669"/>
    <property type="project" value="UniProtKB-KW"/>
</dbReference>
<keyword evidence="6" id="KW-1185">Reference proteome</keyword>
<proteinExistence type="inferred from homology"/>
<comment type="similarity">
    <text evidence="2">Belongs to the neutral ceramidase family.</text>
</comment>
<evidence type="ECO:0000259" key="4">
    <source>
        <dbReference type="Pfam" id="PF04734"/>
    </source>
</evidence>
<dbReference type="GO" id="GO:0017040">
    <property type="term" value="F:N-acylsphingosine amidohydrolase activity"/>
    <property type="evidence" value="ECO:0007669"/>
    <property type="project" value="UniProtKB-UniRule"/>
</dbReference>
<dbReference type="InterPro" id="IPR031329">
    <property type="entry name" value="NEUT/ALK_ceramidase_N"/>
</dbReference>
<dbReference type="GO" id="GO:0005576">
    <property type="term" value="C:extracellular region"/>
    <property type="evidence" value="ECO:0007669"/>
    <property type="project" value="TreeGrafter"/>
</dbReference>
<dbReference type="Pfam" id="PF04734">
    <property type="entry name" value="Ceramidase_alk"/>
    <property type="match status" value="1"/>
</dbReference>
<dbReference type="PANTHER" id="PTHR12670:SF1">
    <property type="entry name" value="NEUTRAL CERAMIDASE"/>
    <property type="match status" value="1"/>
</dbReference>
<comment type="caution">
    <text evidence="5">The sequence shown here is derived from an EMBL/GenBank/DDBJ whole genome shotgun (WGS) entry which is preliminary data.</text>
</comment>
<evidence type="ECO:0000313" key="6">
    <source>
        <dbReference type="Proteomes" id="UP000503640"/>
    </source>
</evidence>
<comment type="cofactor">
    <cofactor evidence="1">
        <name>Zn(2+)</name>
        <dbReference type="ChEBI" id="CHEBI:29105"/>
    </cofactor>
    <text evidence="1">Binds 1 zinc ion per subunit.</text>
</comment>
<dbReference type="GO" id="GO:0016020">
    <property type="term" value="C:membrane"/>
    <property type="evidence" value="ECO:0007669"/>
    <property type="project" value="GOC"/>
</dbReference>
<dbReference type="Proteomes" id="UP000503640">
    <property type="component" value="Unassembled WGS sequence"/>
</dbReference>
<feature type="region of interest" description="Disordered" evidence="3">
    <location>
        <begin position="433"/>
        <end position="507"/>
    </location>
</feature>